<name>A0ABS4E2N3_9HYPH</name>
<gene>
    <name evidence="2" type="ORF">J2Z17_003645</name>
</gene>
<proteinExistence type="predicted"/>
<comment type="caution">
    <text evidence="2">The sequence shown here is derived from an EMBL/GenBank/DDBJ whole genome shotgun (WGS) entry which is preliminary data.</text>
</comment>
<reference evidence="2 3" key="1">
    <citation type="submission" date="2021-03" db="EMBL/GenBank/DDBJ databases">
        <title>Genomic Encyclopedia of Type Strains, Phase IV (KMG-IV): sequencing the most valuable type-strain genomes for metagenomic binning, comparative biology and taxonomic classification.</title>
        <authorList>
            <person name="Goeker M."/>
        </authorList>
    </citation>
    <scope>NUCLEOTIDE SEQUENCE [LARGE SCALE GENOMIC DNA]</scope>
    <source>
        <strain evidence="2 3">DSM 21600</strain>
    </source>
</reference>
<dbReference type="EMBL" id="JAGGJU010000010">
    <property type="protein sequence ID" value="MBP1852190.1"/>
    <property type="molecule type" value="Genomic_DNA"/>
</dbReference>
<dbReference type="RefSeq" id="WP_209947032.1">
    <property type="nucleotide sequence ID" value="NZ_JAGGJU010000010.1"/>
</dbReference>
<keyword evidence="3" id="KW-1185">Reference proteome</keyword>
<accession>A0ABS4E2N3</accession>
<sequence length="140" mass="15506">MTSFFGVFFGTNSMQTYGGQTAKAPDFNAWFSGAMDDLLSRDAGTRSPPRPLEHQDIDHHDLRTKLREQLSEWADMSVGERLRQQYLDAHDLSDEALEAMPADERAKVEKEIAAYVEDGLKRMSGTDDAGAAPDSLRPGA</sequence>
<protein>
    <submittedName>
        <fullName evidence="2">Uncharacterized protein</fullName>
    </submittedName>
</protein>
<organism evidence="2 3">
    <name type="scientific">Rhizobium halophytocola</name>
    <dbReference type="NCBI Taxonomy" id="735519"/>
    <lineage>
        <taxon>Bacteria</taxon>
        <taxon>Pseudomonadati</taxon>
        <taxon>Pseudomonadota</taxon>
        <taxon>Alphaproteobacteria</taxon>
        <taxon>Hyphomicrobiales</taxon>
        <taxon>Rhizobiaceae</taxon>
        <taxon>Rhizobium/Agrobacterium group</taxon>
        <taxon>Rhizobium</taxon>
    </lineage>
</organism>
<evidence type="ECO:0000256" key="1">
    <source>
        <dbReference type="SAM" id="MobiDB-lite"/>
    </source>
</evidence>
<dbReference type="Proteomes" id="UP000759443">
    <property type="component" value="Unassembled WGS sequence"/>
</dbReference>
<evidence type="ECO:0000313" key="2">
    <source>
        <dbReference type="EMBL" id="MBP1852190.1"/>
    </source>
</evidence>
<feature type="region of interest" description="Disordered" evidence="1">
    <location>
        <begin position="119"/>
        <end position="140"/>
    </location>
</feature>
<evidence type="ECO:0000313" key="3">
    <source>
        <dbReference type="Proteomes" id="UP000759443"/>
    </source>
</evidence>